<organism evidence="1 2">
    <name type="scientific">Zizania palustris</name>
    <name type="common">Northern wild rice</name>
    <dbReference type="NCBI Taxonomy" id="103762"/>
    <lineage>
        <taxon>Eukaryota</taxon>
        <taxon>Viridiplantae</taxon>
        <taxon>Streptophyta</taxon>
        <taxon>Embryophyta</taxon>
        <taxon>Tracheophyta</taxon>
        <taxon>Spermatophyta</taxon>
        <taxon>Magnoliopsida</taxon>
        <taxon>Liliopsida</taxon>
        <taxon>Poales</taxon>
        <taxon>Poaceae</taxon>
        <taxon>BOP clade</taxon>
        <taxon>Oryzoideae</taxon>
        <taxon>Oryzeae</taxon>
        <taxon>Zizaniinae</taxon>
        <taxon>Zizania</taxon>
    </lineage>
</organism>
<dbReference type="Proteomes" id="UP000729402">
    <property type="component" value="Unassembled WGS sequence"/>
</dbReference>
<protein>
    <submittedName>
        <fullName evidence="1">Uncharacterized protein</fullName>
    </submittedName>
</protein>
<comment type="caution">
    <text evidence="1">The sequence shown here is derived from an EMBL/GenBank/DDBJ whole genome shotgun (WGS) entry which is preliminary data.</text>
</comment>
<gene>
    <name evidence="1" type="ORF">GUJ93_ZPchr0012g20797</name>
</gene>
<evidence type="ECO:0000313" key="2">
    <source>
        <dbReference type="Proteomes" id="UP000729402"/>
    </source>
</evidence>
<accession>A0A8J5WIN3</accession>
<sequence length="164" mass="17589">MITRGLSRNLPQLLGKKKLQLTAVQGQVAGRPAGCLDAGLRLSASYGRTSWTDRWTETEMRPRDRVAVGSRDVGGWSGTWIVLHYCCCIGCAHALAARYAVRSDCHMGSERTASRRVASCPARAVGLSLARRARARRPTAANAGCMLVGVAAARTADRIHATAQ</sequence>
<proteinExistence type="predicted"/>
<reference evidence="1" key="2">
    <citation type="submission" date="2021-02" db="EMBL/GenBank/DDBJ databases">
        <authorList>
            <person name="Kimball J.A."/>
            <person name="Haas M.W."/>
            <person name="Macchietto M."/>
            <person name="Kono T."/>
            <person name="Duquette J."/>
            <person name="Shao M."/>
        </authorList>
    </citation>
    <scope>NUCLEOTIDE SEQUENCE</scope>
    <source>
        <tissue evidence="1">Fresh leaf tissue</tissue>
    </source>
</reference>
<name>A0A8J5WIN3_ZIZPA</name>
<evidence type="ECO:0000313" key="1">
    <source>
        <dbReference type="EMBL" id="KAG8091935.1"/>
    </source>
</evidence>
<dbReference type="AlphaFoldDB" id="A0A8J5WIN3"/>
<keyword evidence="2" id="KW-1185">Reference proteome</keyword>
<dbReference type="EMBL" id="JAAALK010000080">
    <property type="protein sequence ID" value="KAG8091935.1"/>
    <property type="molecule type" value="Genomic_DNA"/>
</dbReference>
<reference evidence="1" key="1">
    <citation type="journal article" date="2021" name="bioRxiv">
        <title>Whole Genome Assembly and Annotation of Northern Wild Rice, Zizania palustris L., Supports a Whole Genome Duplication in the Zizania Genus.</title>
        <authorList>
            <person name="Haas M."/>
            <person name="Kono T."/>
            <person name="Macchietto M."/>
            <person name="Millas R."/>
            <person name="McGilp L."/>
            <person name="Shao M."/>
            <person name="Duquette J."/>
            <person name="Hirsch C.N."/>
            <person name="Kimball J."/>
        </authorList>
    </citation>
    <scope>NUCLEOTIDE SEQUENCE</scope>
    <source>
        <tissue evidence="1">Fresh leaf tissue</tissue>
    </source>
</reference>